<gene>
    <name evidence="2" type="ORF">K460DRAFT_400533</name>
</gene>
<sequence length="378" mass="42696">MYNQRGASSPLFLSLEEGRLRNDDKFQLNRERSSNLGLIVVTTFETERAVTLVCNHLHVNGQHKTLNLLESLKSGLIELVDPDNKGHTIALPYTAVPQLGQLNIPAKPSPEHLQVWVGVETDTTSAGWKEVLQPGHIYGLRFSKSNDEVWGYYTDEYHGSPGEIPPAERLTVGRGDSTIYFAVHNDPATPKIFAKLEVPQKCYLSGPVPFTLIIEYSTNSERPITIDKSRSPLSVFEGDLKTIEQLIDCRDAETKEEVRWVGFFGCGDSDPHPLFPPDDDFVEILPDKPWRFECTLQNLEYEDDTVRSMFGLKSGRTYKTQIASNALSAFSRWQYGRKTDLLSGSDEEKKRRWKVDQDKQGSLSVEQIGEPTEFTVVK</sequence>
<dbReference type="AlphaFoldDB" id="A0A9P4GPX7"/>
<evidence type="ECO:0000256" key="1">
    <source>
        <dbReference type="SAM" id="MobiDB-lite"/>
    </source>
</evidence>
<keyword evidence="3" id="KW-1185">Reference proteome</keyword>
<dbReference type="OrthoDB" id="3934864at2759"/>
<reference evidence="2" key="1">
    <citation type="submission" date="2020-01" db="EMBL/GenBank/DDBJ databases">
        <authorList>
            <consortium name="DOE Joint Genome Institute"/>
            <person name="Haridas S."/>
            <person name="Albert R."/>
            <person name="Binder M."/>
            <person name="Bloem J."/>
            <person name="Labutti K."/>
            <person name="Salamov A."/>
            <person name="Andreopoulos B."/>
            <person name="Baker S.E."/>
            <person name="Barry K."/>
            <person name="Bills G."/>
            <person name="Bluhm B.H."/>
            <person name="Cannon C."/>
            <person name="Castanera R."/>
            <person name="Culley D.E."/>
            <person name="Daum C."/>
            <person name="Ezra D."/>
            <person name="Gonzalez J.B."/>
            <person name="Henrissat B."/>
            <person name="Kuo A."/>
            <person name="Liang C."/>
            <person name="Lipzen A."/>
            <person name="Lutzoni F."/>
            <person name="Magnuson J."/>
            <person name="Mondo S."/>
            <person name="Nolan M."/>
            <person name="Ohm R."/>
            <person name="Pangilinan J."/>
            <person name="Park H.-J."/>
            <person name="Ramirez L."/>
            <person name="Alfaro M."/>
            <person name="Sun H."/>
            <person name="Tritt A."/>
            <person name="Yoshinaga Y."/>
            <person name="Zwiers L.-H."/>
            <person name="Turgeon B.G."/>
            <person name="Goodwin S.B."/>
            <person name="Spatafora J.W."/>
            <person name="Crous P.W."/>
            <person name="Grigoriev I.V."/>
        </authorList>
    </citation>
    <scope>NUCLEOTIDE SEQUENCE</scope>
    <source>
        <strain evidence="2">CBS 394.84</strain>
    </source>
</reference>
<name>A0A9P4GPX7_9PLEO</name>
<accession>A0A9P4GPX7</accession>
<comment type="caution">
    <text evidence="2">The sequence shown here is derived from an EMBL/GenBank/DDBJ whole genome shotgun (WGS) entry which is preliminary data.</text>
</comment>
<organism evidence="2 3">
    <name type="scientific">Cucurbitaria berberidis CBS 394.84</name>
    <dbReference type="NCBI Taxonomy" id="1168544"/>
    <lineage>
        <taxon>Eukaryota</taxon>
        <taxon>Fungi</taxon>
        <taxon>Dikarya</taxon>
        <taxon>Ascomycota</taxon>
        <taxon>Pezizomycotina</taxon>
        <taxon>Dothideomycetes</taxon>
        <taxon>Pleosporomycetidae</taxon>
        <taxon>Pleosporales</taxon>
        <taxon>Pleosporineae</taxon>
        <taxon>Cucurbitariaceae</taxon>
        <taxon>Cucurbitaria</taxon>
    </lineage>
</organism>
<feature type="compositionally biased region" description="Basic and acidic residues" evidence="1">
    <location>
        <begin position="346"/>
        <end position="359"/>
    </location>
</feature>
<proteinExistence type="predicted"/>
<dbReference type="Proteomes" id="UP000800039">
    <property type="component" value="Unassembled WGS sequence"/>
</dbReference>
<evidence type="ECO:0000313" key="2">
    <source>
        <dbReference type="EMBL" id="KAF1850468.1"/>
    </source>
</evidence>
<evidence type="ECO:0000313" key="3">
    <source>
        <dbReference type="Proteomes" id="UP000800039"/>
    </source>
</evidence>
<feature type="region of interest" description="Disordered" evidence="1">
    <location>
        <begin position="346"/>
        <end position="366"/>
    </location>
</feature>
<dbReference type="RefSeq" id="XP_040793031.1">
    <property type="nucleotide sequence ID" value="XM_040936335.1"/>
</dbReference>
<dbReference type="GeneID" id="63853585"/>
<protein>
    <submittedName>
        <fullName evidence="2">Uncharacterized protein</fullName>
    </submittedName>
</protein>
<dbReference type="EMBL" id="ML976614">
    <property type="protein sequence ID" value="KAF1850468.1"/>
    <property type="molecule type" value="Genomic_DNA"/>
</dbReference>